<dbReference type="Gene3D" id="3.30.70.100">
    <property type="match status" value="1"/>
</dbReference>
<evidence type="ECO:0000313" key="7">
    <source>
        <dbReference type="Proteomes" id="UP000253498"/>
    </source>
</evidence>
<keyword evidence="3" id="KW-0186">Copper</keyword>
<dbReference type="PANTHER" id="PTHR46594">
    <property type="entry name" value="P-TYPE CATION-TRANSPORTING ATPASE"/>
    <property type="match status" value="1"/>
</dbReference>
<proteinExistence type="predicted"/>
<dbReference type="Proteomes" id="UP000253498">
    <property type="component" value="Unassembled WGS sequence"/>
</dbReference>
<sequence>MKQEFSVKGMSCNHCVARIEEAVGRISGVKKVKVQLKKEKAVVKFDEANVQATEICQAINELGYQAEVI</sequence>
<dbReference type="SMR" id="A0A1V8XBM5"/>
<name>A0A1V8XBM5_ENTHR</name>
<evidence type="ECO:0000256" key="1">
    <source>
        <dbReference type="ARBA" id="ARBA00015313"/>
    </source>
</evidence>
<dbReference type="STRING" id="1354.A6P53_08735"/>
<protein>
    <recommendedName>
        <fullName evidence="1">Copper chaperone CopZ</fullName>
    </recommendedName>
</protein>
<comment type="caution">
    <text evidence="6">The sequence shown here is derived from an EMBL/GenBank/DDBJ whole genome shotgun (WGS) entry which is preliminary data.</text>
</comment>
<evidence type="ECO:0000313" key="8">
    <source>
        <dbReference type="Proteomes" id="UP000352698"/>
    </source>
</evidence>
<evidence type="ECO:0000259" key="4">
    <source>
        <dbReference type="PROSITE" id="PS50846"/>
    </source>
</evidence>
<dbReference type="SUPFAM" id="SSF55008">
    <property type="entry name" value="HMA, heavy metal-associated domain"/>
    <property type="match status" value="1"/>
</dbReference>
<reference evidence="6 8" key="2">
    <citation type="submission" date="2019-05" db="EMBL/GenBank/DDBJ databases">
        <authorList>
            <consortium name="Pathogen Informatics"/>
        </authorList>
    </citation>
    <scope>NUCLEOTIDE SEQUENCE [LARGE SCALE GENOMIC DNA]</scope>
    <source>
        <strain evidence="6 8">NCTC12204</strain>
    </source>
</reference>
<dbReference type="FunFam" id="3.30.70.100:FF:000001">
    <property type="entry name" value="ATPase copper transporting beta"/>
    <property type="match status" value="1"/>
</dbReference>
<dbReference type="NCBIfam" id="NF033794">
    <property type="entry name" value="chaper_CopZ_Eh"/>
    <property type="match status" value="1"/>
</dbReference>
<dbReference type="PROSITE" id="PS50846">
    <property type="entry name" value="HMA_2"/>
    <property type="match status" value="1"/>
</dbReference>
<dbReference type="GO" id="GO:0005507">
    <property type="term" value="F:copper ion binding"/>
    <property type="evidence" value="ECO:0007669"/>
    <property type="project" value="InterPro"/>
</dbReference>
<dbReference type="Proteomes" id="UP000352698">
    <property type="component" value="Unassembled WGS sequence"/>
</dbReference>
<evidence type="ECO:0000313" key="5">
    <source>
        <dbReference type="EMBL" id="RBT68198.1"/>
    </source>
</evidence>
<dbReference type="EMBL" id="CABEEP010000001">
    <property type="protein sequence ID" value="VTQ66407.1"/>
    <property type="molecule type" value="Genomic_DNA"/>
</dbReference>
<dbReference type="RefSeq" id="WP_010718490.1">
    <property type="nucleotide sequence ID" value="NZ_AP027299.1"/>
</dbReference>
<dbReference type="InterPro" id="IPR006122">
    <property type="entry name" value="HMA_Cu_ion-bd"/>
</dbReference>
<dbReference type="InterPro" id="IPR017969">
    <property type="entry name" value="Heavy-metal-associated_CS"/>
</dbReference>
<evidence type="ECO:0000313" key="6">
    <source>
        <dbReference type="EMBL" id="VTQ66407.1"/>
    </source>
</evidence>
<dbReference type="InterPro" id="IPR006121">
    <property type="entry name" value="HMA_dom"/>
</dbReference>
<dbReference type="EMBL" id="LESJ01000005">
    <property type="protein sequence ID" value="RBT68198.1"/>
    <property type="molecule type" value="Genomic_DNA"/>
</dbReference>
<feature type="domain" description="HMA" evidence="4">
    <location>
        <begin position="1"/>
        <end position="67"/>
    </location>
</feature>
<organism evidence="6 8">
    <name type="scientific">Enterococcus hirae</name>
    <dbReference type="NCBI Taxonomy" id="1354"/>
    <lineage>
        <taxon>Bacteria</taxon>
        <taxon>Bacillati</taxon>
        <taxon>Bacillota</taxon>
        <taxon>Bacilli</taxon>
        <taxon>Lactobacillales</taxon>
        <taxon>Enterococcaceae</taxon>
        <taxon>Enterococcus</taxon>
    </lineage>
</organism>
<dbReference type="GeneID" id="56787082"/>
<dbReference type="InterPro" id="IPR036163">
    <property type="entry name" value="HMA_dom_sf"/>
</dbReference>
<keyword evidence="2" id="KW-0479">Metal-binding</keyword>
<dbReference type="PANTHER" id="PTHR46594:SF4">
    <property type="entry name" value="P-TYPE CATION-TRANSPORTING ATPASE"/>
    <property type="match status" value="1"/>
</dbReference>
<dbReference type="PROSITE" id="PS01047">
    <property type="entry name" value="HMA_1"/>
    <property type="match status" value="1"/>
</dbReference>
<reference evidence="5 7" key="1">
    <citation type="submission" date="2015-06" db="EMBL/GenBank/DDBJ databases">
        <title>The Genome Sequence of Enterococcus hirae 88EA1.</title>
        <authorList>
            <consortium name="The Broad Institute Genomics Platform"/>
            <consortium name="The Broad Institute Genome Sequencing Center for Infectious Disease"/>
            <person name="Earl A.M."/>
            <person name="Van Tyne D."/>
            <person name="Lebreton F."/>
            <person name="Saavedra J.T."/>
            <person name="Gilmore M.S."/>
            <person name="Manson McGuire A."/>
            <person name="Clock S."/>
            <person name="Crupain M."/>
            <person name="Rangan U."/>
            <person name="Young S."/>
            <person name="Abouelleil A."/>
            <person name="Cao P."/>
            <person name="Chapman S.B."/>
            <person name="Griggs A."/>
            <person name="Priest M."/>
            <person name="Shea T."/>
            <person name="Wortman J."/>
            <person name="Nusbaum C."/>
            <person name="Birren B."/>
        </authorList>
    </citation>
    <scope>NUCLEOTIDE SEQUENCE [LARGE SCALE GENOMIC DNA]</scope>
    <source>
        <strain evidence="5 7">88EA1</strain>
    </source>
</reference>
<dbReference type="Pfam" id="PF00403">
    <property type="entry name" value="HMA"/>
    <property type="match status" value="1"/>
</dbReference>
<accession>A0A1V8XBM5</accession>
<dbReference type="CDD" id="cd00371">
    <property type="entry name" value="HMA"/>
    <property type="match status" value="1"/>
</dbReference>
<dbReference type="PRINTS" id="PR00942">
    <property type="entry name" value="CUATPASEI"/>
</dbReference>
<dbReference type="AlphaFoldDB" id="A0A1V8XBM5"/>
<gene>
    <name evidence="6" type="primary">copZ</name>
    <name evidence="5" type="ORF">EB03_01322</name>
    <name evidence="6" type="ORF">NCTC12204_01909</name>
</gene>
<dbReference type="NCBIfam" id="TIGR00003">
    <property type="entry name" value="copper ion binding protein"/>
    <property type="match status" value="1"/>
</dbReference>
<evidence type="ECO:0000256" key="3">
    <source>
        <dbReference type="ARBA" id="ARBA00023008"/>
    </source>
</evidence>
<evidence type="ECO:0000256" key="2">
    <source>
        <dbReference type="ARBA" id="ARBA00022723"/>
    </source>
</evidence>